<feature type="binding site" evidence="14">
    <location>
        <position position="28"/>
    </location>
    <ligand>
        <name>Mg(2+)</name>
        <dbReference type="ChEBI" id="CHEBI:18420"/>
        <label>2</label>
    </ligand>
</feature>
<dbReference type="SUPFAM" id="SSF52540">
    <property type="entry name" value="P-loop containing nucleoside triphosphate hydrolases"/>
    <property type="match status" value="1"/>
</dbReference>
<name>A0A7K3WNL0_9FLAO</name>
<evidence type="ECO:0000256" key="3">
    <source>
        <dbReference type="ARBA" id="ARBA00022475"/>
    </source>
</evidence>
<evidence type="ECO:0000256" key="10">
    <source>
        <dbReference type="ARBA" id="ARBA00023134"/>
    </source>
</evidence>
<evidence type="ECO:0000313" key="18">
    <source>
        <dbReference type="Proteomes" id="UP000486602"/>
    </source>
</evidence>
<feature type="transmembrane region" description="Helical" evidence="15">
    <location>
        <begin position="648"/>
        <end position="671"/>
    </location>
</feature>
<evidence type="ECO:0000256" key="2">
    <source>
        <dbReference type="ARBA" id="ARBA00022448"/>
    </source>
</evidence>
<keyword evidence="3" id="KW-1003">Cell membrane</keyword>
<keyword evidence="14" id="KW-0460">Magnesium</keyword>
<gene>
    <name evidence="17" type="primary">feoB</name>
    <name evidence="17" type="ORF">G3O08_06985</name>
</gene>
<evidence type="ECO:0000256" key="11">
    <source>
        <dbReference type="ARBA" id="ARBA00023136"/>
    </source>
</evidence>
<dbReference type="InterPro" id="IPR003373">
    <property type="entry name" value="Fe2_transport_prot-B"/>
</dbReference>
<keyword evidence="14" id="KW-0479">Metal-binding</keyword>
<evidence type="ECO:0000256" key="13">
    <source>
        <dbReference type="PIRSR" id="PIRSR603373-1"/>
    </source>
</evidence>
<dbReference type="CDD" id="cd01879">
    <property type="entry name" value="FeoB"/>
    <property type="match status" value="1"/>
</dbReference>
<dbReference type="GO" id="GO:0005525">
    <property type="term" value="F:GTP binding"/>
    <property type="evidence" value="ECO:0007669"/>
    <property type="project" value="UniProtKB-KW"/>
</dbReference>
<dbReference type="InterPro" id="IPR027417">
    <property type="entry name" value="P-loop_NTPase"/>
</dbReference>
<evidence type="ECO:0000256" key="8">
    <source>
        <dbReference type="ARBA" id="ARBA00023004"/>
    </source>
</evidence>
<dbReference type="PANTHER" id="PTHR43185">
    <property type="entry name" value="FERROUS IRON TRANSPORT PROTEIN B"/>
    <property type="match status" value="1"/>
</dbReference>
<keyword evidence="6 13" id="KW-0547">Nucleotide-binding</keyword>
<keyword evidence="2 15" id="KW-0813">Transport</keyword>
<feature type="domain" description="FeoB-type G" evidence="16">
    <location>
        <begin position="7"/>
        <end position="173"/>
    </location>
</feature>
<dbReference type="InterPro" id="IPR006073">
    <property type="entry name" value="GTP-bd"/>
</dbReference>
<keyword evidence="10 13" id="KW-0342">GTP-binding</keyword>
<feature type="transmembrane region" description="Helical" evidence="15">
    <location>
        <begin position="683"/>
        <end position="702"/>
    </location>
</feature>
<dbReference type="Proteomes" id="UP000486602">
    <property type="component" value="Unassembled WGS sequence"/>
</dbReference>
<dbReference type="InterPro" id="IPR050860">
    <property type="entry name" value="FeoB_GTPase"/>
</dbReference>
<evidence type="ECO:0000256" key="9">
    <source>
        <dbReference type="ARBA" id="ARBA00023065"/>
    </source>
</evidence>
<evidence type="ECO:0000256" key="15">
    <source>
        <dbReference type="RuleBase" id="RU362098"/>
    </source>
</evidence>
<comment type="caution">
    <text evidence="17">The sequence shown here is derived from an EMBL/GenBank/DDBJ whole genome shotgun (WGS) entry which is preliminary data.</text>
</comment>
<dbReference type="PROSITE" id="PS51711">
    <property type="entry name" value="G_FEOB"/>
    <property type="match status" value="1"/>
</dbReference>
<feature type="transmembrane region" description="Helical" evidence="15">
    <location>
        <begin position="382"/>
        <end position="404"/>
    </location>
</feature>
<dbReference type="InterPro" id="IPR011642">
    <property type="entry name" value="Gate_dom"/>
</dbReference>
<evidence type="ECO:0000256" key="1">
    <source>
        <dbReference type="ARBA" id="ARBA00004651"/>
    </source>
</evidence>
<protein>
    <recommendedName>
        <fullName evidence="12 15">Ferrous iron transport protein B</fullName>
    </recommendedName>
</protein>
<feature type="binding site" evidence="14">
    <location>
        <position position="29"/>
    </location>
    <ligand>
        <name>Mg(2+)</name>
        <dbReference type="ChEBI" id="CHEBI:18420"/>
        <label>2</label>
    </ligand>
</feature>
<evidence type="ECO:0000313" key="17">
    <source>
        <dbReference type="EMBL" id="NEN23243.1"/>
    </source>
</evidence>
<keyword evidence="9" id="KW-0406">Ion transport</keyword>
<proteinExistence type="inferred from homology"/>
<comment type="similarity">
    <text evidence="15">Belongs to the TRAFAC class TrmE-Era-EngA-EngB-Septin-like GTPase superfamily. FeoB GTPase (TC 9.A.8) family.</text>
</comment>
<evidence type="ECO:0000256" key="6">
    <source>
        <dbReference type="ARBA" id="ARBA00022741"/>
    </source>
</evidence>
<dbReference type="Gene3D" id="3.40.50.300">
    <property type="entry name" value="P-loop containing nucleotide triphosphate hydrolases"/>
    <property type="match status" value="1"/>
</dbReference>
<keyword evidence="7 15" id="KW-1133">Transmembrane helix</keyword>
<sequence>MSKNTDHQLIALTGVPNVGKTTIFNNLTGLNQKVGNYPGVTVDKKIGKLKGKDHSVRIVDLPGTYNLYPRSEDEQVVFRVLCGLQKGLDVDAVLAVADMSNLERGLFLVTQLIDLGYPAALILNMEDQAAKEGTTINRIMLERLLGIPVFFATADRGRGLDTIKQSILDSNFKSGRKLLTASELIPSEMIDEMMEATGQKNDYRALQVLKFRNEESQLSADVKIDLNRIADKYSFKSAETQSKETELRYDRIRDILSKCVKKAEKEKLNYTRKLDAVFLHKSWGFLIFLAILFLIFQTIFSWAEGPMDLIDTAFAELSQFVSTSLPAGALNDLISQGIIPGLGGIVIFVPQIALLFAFLAVLEGSGYMARAVFITDRLMRPFGLNGRSVVPLISGFACAIPAIMATRTISNRKDRLITIFVTPFMSCSARLPVYIVLVGLLFPEGDNGFFNYKGASLFLLYFLGIFAALISAWAMKQIMRSEKSGNLVLELPRYQWPSLKTVGLTMYEKSKTFVVEAGRIILAISIILWVMASYGPPEKMAAAEASVVLPANPTEAELQHYRGELSNKKLEASYAAVVGHWIEPVIRPLGYDWKIGIALVCSFAAREVFVSTVATLYSIGNDSEDITTLKQLMANEKNDQGEKMFTPAVVWSLLIFYAFAMQCMSTIAVVYRETKSIKWPLLQTVYMTVFAYLSALLVYQILS</sequence>
<dbReference type="GO" id="GO:0015093">
    <property type="term" value="F:ferrous iron transmembrane transporter activity"/>
    <property type="evidence" value="ECO:0007669"/>
    <property type="project" value="UniProtKB-UniRule"/>
</dbReference>
<keyword evidence="18" id="KW-1185">Reference proteome</keyword>
<keyword evidence="11 15" id="KW-0472">Membrane</keyword>
<keyword evidence="5 15" id="KW-0812">Transmembrane</keyword>
<dbReference type="Pfam" id="PF07664">
    <property type="entry name" value="FeoB_C"/>
    <property type="match status" value="1"/>
</dbReference>
<keyword evidence="4 15" id="KW-0410">Iron transport</keyword>
<feature type="binding site" evidence="13">
    <location>
        <begin position="14"/>
        <end position="21"/>
    </location>
    <ligand>
        <name>GTP</name>
        <dbReference type="ChEBI" id="CHEBI:37565"/>
        <label>1</label>
    </ligand>
</feature>
<dbReference type="AlphaFoldDB" id="A0A7K3WNL0"/>
<evidence type="ECO:0000259" key="16">
    <source>
        <dbReference type="PROSITE" id="PS51711"/>
    </source>
</evidence>
<evidence type="ECO:0000256" key="7">
    <source>
        <dbReference type="ARBA" id="ARBA00022989"/>
    </source>
</evidence>
<reference evidence="17 18" key="1">
    <citation type="submission" date="2020-02" db="EMBL/GenBank/DDBJ databases">
        <title>Out from the shadows clarifying the taxonomy of the family Cryomorphaceae and related taxa by utilizing the GTDB taxonomic framework.</title>
        <authorList>
            <person name="Bowman J.P."/>
        </authorList>
    </citation>
    <scope>NUCLEOTIDE SEQUENCE [LARGE SCALE GENOMIC DNA]</scope>
    <source>
        <strain evidence="17 18">QSSC 1-22</strain>
    </source>
</reference>
<dbReference type="Pfam" id="PF07670">
    <property type="entry name" value="Gate"/>
    <property type="match status" value="2"/>
</dbReference>
<feature type="binding site" evidence="14">
    <location>
        <position position="25"/>
    </location>
    <ligand>
        <name>Mg(2+)</name>
        <dbReference type="ChEBI" id="CHEBI:18420"/>
        <label>2</label>
    </ligand>
</feature>
<feature type="transmembrane region" description="Helical" evidence="15">
    <location>
        <begin position="416"/>
        <end position="442"/>
    </location>
</feature>
<accession>A0A7K3WNL0</accession>
<dbReference type="EMBL" id="JAAGVY010000009">
    <property type="protein sequence ID" value="NEN23243.1"/>
    <property type="molecule type" value="Genomic_DNA"/>
</dbReference>
<feature type="binding site" evidence="13">
    <location>
        <begin position="124"/>
        <end position="127"/>
    </location>
    <ligand>
        <name>GTP</name>
        <dbReference type="ChEBI" id="CHEBI:37565"/>
        <label>1</label>
    </ligand>
</feature>
<dbReference type="NCBIfam" id="TIGR00437">
    <property type="entry name" value="feoB"/>
    <property type="match status" value="1"/>
</dbReference>
<feature type="transmembrane region" description="Helical" evidence="15">
    <location>
        <begin position="454"/>
        <end position="474"/>
    </location>
</feature>
<dbReference type="Pfam" id="PF02421">
    <property type="entry name" value="FeoB_N"/>
    <property type="match status" value="1"/>
</dbReference>
<evidence type="ECO:0000256" key="4">
    <source>
        <dbReference type="ARBA" id="ARBA00022496"/>
    </source>
</evidence>
<feature type="binding site" evidence="13">
    <location>
        <begin position="39"/>
        <end position="43"/>
    </location>
    <ligand>
        <name>GTP</name>
        <dbReference type="ChEBI" id="CHEBI:37565"/>
        <label>1</label>
    </ligand>
</feature>
<keyword evidence="8 15" id="KW-0408">Iron</keyword>
<evidence type="ECO:0000256" key="12">
    <source>
        <dbReference type="NCBIfam" id="TIGR00437"/>
    </source>
</evidence>
<comment type="function">
    <text evidence="15">Probable transporter of a GTP-driven Fe(2+) uptake system.</text>
</comment>
<dbReference type="PRINTS" id="PR00326">
    <property type="entry name" value="GTP1OBG"/>
</dbReference>
<dbReference type="GO" id="GO:0046872">
    <property type="term" value="F:metal ion binding"/>
    <property type="evidence" value="ECO:0007669"/>
    <property type="project" value="UniProtKB-KW"/>
</dbReference>
<dbReference type="GO" id="GO:0005886">
    <property type="term" value="C:plasma membrane"/>
    <property type="evidence" value="ECO:0007669"/>
    <property type="project" value="UniProtKB-SubCell"/>
</dbReference>
<dbReference type="PANTHER" id="PTHR43185:SF1">
    <property type="entry name" value="FE(2+) TRANSPORTER FEOB"/>
    <property type="match status" value="1"/>
</dbReference>
<feature type="binding site" evidence="13">
    <location>
        <begin position="60"/>
        <end position="63"/>
    </location>
    <ligand>
        <name>GTP</name>
        <dbReference type="ChEBI" id="CHEBI:37565"/>
        <label>1</label>
    </ligand>
</feature>
<dbReference type="InterPro" id="IPR011640">
    <property type="entry name" value="Fe2_transport_prot_B_C"/>
</dbReference>
<organism evidence="17 18">
    <name type="scientific">Cryomorpha ignava</name>
    <dbReference type="NCBI Taxonomy" id="101383"/>
    <lineage>
        <taxon>Bacteria</taxon>
        <taxon>Pseudomonadati</taxon>
        <taxon>Bacteroidota</taxon>
        <taxon>Flavobacteriia</taxon>
        <taxon>Flavobacteriales</taxon>
        <taxon>Cryomorphaceae</taxon>
        <taxon>Cryomorpha</taxon>
    </lineage>
</organism>
<comment type="subcellular location">
    <subcellularLocation>
        <location evidence="15">Cell inner membrane</location>
        <topology evidence="15">Multi-pass membrane protein</topology>
    </subcellularLocation>
    <subcellularLocation>
        <location evidence="1">Cell membrane</location>
        <topology evidence="1">Multi-pass membrane protein</topology>
    </subcellularLocation>
</comment>
<evidence type="ECO:0000256" key="14">
    <source>
        <dbReference type="PIRSR" id="PIRSR603373-2"/>
    </source>
</evidence>
<feature type="transmembrane region" description="Helical" evidence="15">
    <location>
        <begin position="513"/>
        <end position="532"/>
    </location>
</feature>
<evidence type="ECO:0000256" key="5">
    <source>
        <dbReference type="ARBA" id="ARBA00022692"/>
    </source>
</evidence>
<feature type="transmembrane region" description="Helical" evidence="15">
    <location>
        <begin position="342"/>
        <end position="362"/>
    </location>
</feature>
<dbReference type="RefSeq" id="WP_163284274.1">
    <property type="nucleotide sequence ID" value="NZ_JAAGVY010000009.1"/>
</dbReference>
<feature type="transmembrane region" description="Helical" evidence="15">
    <location>
        <begin position="282"/>
        <end position="303"/>
    </location>
</feature>
<dbReference type="InterPro" id="IPR030389">
    <property type="entry name" value="G_FEOB_dom"/>
</dbReference>